<feature type="chain" id="PRO_5041227392" description="Lipoprotein" evidence="1">
    <location>
        <begin position="29"/>
        <end position="93"/>
    </location>
</feature>
<dbReference type="RefSeq" id="WP_156361216.1">
    <property type="nucleotide sequence ID" value="NZ_JACHNX010000003.1"/>
</dbReference>
<dbReference type="AlphaFoldDB" id="A0AA41DF75"/>
<keyword evidence="1" id="KW-0732">Signal</keyword>
<dbReference type="Proteomes" id="UP000704529">
    <property type="component" value="Unassembled WGS sequence"/>
</dbReference>
<proteinExistence type="predicted"/>
<gene>
    <name evidence="2" type="ORF">JYA60_13585</name>
</gene>
<comment type="caution">
    <text evidence="2">The sequence shown here is derived from an EMBL/GenBank/DDBJ whole genome shotgun (WGS) entry which is preliminary data.</text>
</comment>
<evidence type="ECO:0000256" key="1">
    <source>
        <dbReference type="SAM" id="SignalP"/>
    </source>
</evidence>
<protein>
    <recommendedName>
        <fullName evidence="4">Lipoprotein</fullName>
    </recommendedName>
</protein>
<reference evidence="2" key="1">
    <citation type="submission" date="2021-01" db="EMBL/GenBank/DDBJ databases">
        <title>Genome Sequencing of Type Strains.</title>
        <authorList>
            <person name="Lemaire J.F."/>
            <person name="Inderbitzin P."/>
            <person name="Collins S.B."/>
            <person name="Wespe N."/>
            <person name="Knight-Connoni V."/>
        </authorList>
    </citation>
    <scope>NUCLEOTIDE SEQUENCE</scope>
    <source>
        <strain evidence="2">DSM 14562</strain>
    </source>
</reference>
<name>A0AA41DF75_9SPHN</name>
<dbReference type="PROSITE" id="PS51257">
    <property type="entry name" value="PROKAR_LIPOPROTEIN"/>
    <property type="match status" value="1"/>
</dbReference>
<organism evidence="2 3">
    <name type="scientific">Sphingomonas yabuuchiae</name>
    <dbReference type="NCBI Taxonomy" id="172044"/>
    <lineage>
        <taxon>Bacteria</taxon>
        <taxon>Pseudomonadati</taxon>
        <taxon>Pseudomonadota</taxon>
        <taxon>Alphaproteobacteria</taxon>
        <taxon>Sphingomonadales</taxon>
        <taxon>Sphingomonadaceae</taxon>
        <taxon>Sphingomonas</taxon>
    </lineage>
</organism>
<feature type="signal peptide" evidence="1">
    <location>
        <begin position="1"/>
        <end position="28"/>
    </location>
</feature>
<evidence type="ECO:0000313" key="3">
    <source>
        <dbReference type="Proteomes" id="UP000704529"/>
    </source>
</evidence>
<accession>A0AA41DF75</accession>
<sequence length="93" mass="10338">MKNVLTLVPMFGAIGVLGCLTAAQPAAAMPSCEQEVRIRCSGYDVQGRPRLDTRHSSYEECVEEETAWRCMGGPSYWSGSDDWTAFRREGGFR</sequence>
<evidence type="ECO:0000313" key="2">
    <source>
        <dbReference type="EMBL" id="MBN3559257.1"/>
    </source>
</evidence>
<dbReference type="EMBL" id="JAFHKU010000132">
    <property type="protein sequence ID" value="MBN3559257.1"/>
    <property type="molecule type" value="Genomic_DNA"/>
</dbReference>
<evidence type="ECO:0008006" key="4">
    <source>
        <dbReference type="Google" id="ProtNLM"/>
    </source>
</evidence>